<accession>A0A7S1UU98</accession>
<organism evidence="2">
    <name type="scientific">Grammatophora oceanica</name>
    <dbReference type="NCBI Taxonomy" id="210454"/>
    <lineage>
        <taxon>Eukaryota</taxon>
        <taxon>Sar</taxon>
        <taxon>Stramenopiles</taxon>
        <taxon>Ochrophyta</taxon>
        <taxon>Bacillariophyta</taxon>
        <taxon>Fragilariophyceae</taxon>
        <taxon>Fragilariophycidae</taxon>
        <taxon>Rhabdonematales</taxon>
        <taxon>Grammatophoraceae</taxon>
        <taxon>Grammatophora</taxon>
    </lineage>
</organism>
<feature type="region of interest" description="Disordered" evidence="1">
    <location>
        <begin position="85"/>
        <end position="104"/>
    </location>
</feature>
<proteinExistence type="predicted"/>
<sequence length="104" mass="11901">MRRTAGGIPFRKSSDNLVVGNESITPCFLHFCGRLRRRPRYQEPDDLLAALRSCMESQSFLRLLVVLHVASRVFRLKYTEPSQAERSTKEGMPAFYHDTSAVEP</sequence>
<dbReference type="AlphaFoldDB" id="A0A7S1UU98"/>
<reference evidence="2" key="1">
    <citation type="submission" date="2021-01" db="EMBL/GenBank/DDBJ databases">
        <authorList>
            <person name="Corre E."/>
            <person name="Pelletier E."/>
            <person name="Niang G."/>
            <person name="Scheremetjew M."/>
            <person name="Finn R."/>
            <person name="Kale V."/>
            <person name="Holt S."/>
            <person name="Cochrane G."/>
            <person name="Meng A."/>
            <person name="Brown T."/>
            <person name="Cohen L."/>
        </authorList>
    </citation>
    <scope>NUCLEOTIDE SEQUENCE</scope>
    <source>
        <strain evidence="2">CCMP 410</strain>
    </source>
</reference>
<dbReference type="EMBL" id="HBGK01014439">
    <property type="protein sequence ID" value="CAD9278532.1"/>
    <property type="molecule type" value="Transcribed_RNA"/>
</dbReference>
<gene>
    <name evidence="2" type="ORF">GOCE00092_LOCUS7441</name>
</gene>
<name>A0A7S1UU98_9STRA</name>
<evidence type="ECO:0000313" key="2">
    <source>
        <dbReference type="EMBL" id="CAD9278532.1"/>
    </source>
</evidence>
<protein>
    <submittedName>
        <fullName evidence="2">Uncharacterized protein</fullName>
    </submittedName>
</protein>
<evidence type="ECO:0000256" key="1">
    <source>
        <dbReference type="SAM" id="MobiDB-lite"/>
    </source>
</evidence>